<reference evidence="1" key="1">
    <citation type="journal article" date="2020" name="mSystems">
        <title>Genome- and Community-Level Interaction Insights into Carbon Utilization and Element Cycling Functions of Hydrothermarchaeota in Hydrothermal Sediment.</title>
        <authorList>
            <person name="Zhou Z."/>
            <person name="Liu Y."/>
            <person name="Xu W."/>
            <person name="Pan J."/>
            <person name="Luo Z.H."/>
            <person name="Li M."/>
        </authorList>
    </citation>
    <scope>NUCLEOTIDE SEQUENCE [LARGE SCALE GENOMIC DNA]</scope>
    <source>
        <strain evidence="1">HyVt-389</strain>
    </source>
</reference>
<dbReference type="Proteomes" id="UP000885738">
    <property type="component" value="Unassembled WGS sequence"/>
</dbReference>
<evidence type="ECO:0000313" key="1">
    <source>
        <dbReference type="EMBL" id="HEC67648.1"/>
    </source>
</evidence>
<dbReference type="RefSeq" id="WP_066062131.1">
    <property type="nucleotide sequence ID" value="NZ_CP013015.1"/>
</dbReference>
<proteinExistence type="predicted"/>
<dbReference type="EMBL" id="DRIH01000076">
    <property type="protein sequence ID" value="HEC67648.1"/>
    <property type="molecule type" value="Genomic_DNA"/>
</dbReference>
<name>A0A7C1VKW2_DESA2</name>
<dbReference type="AlphaFoldDB" id="A0A7C1VKW2"/>
<protein>
    <submittedName>
        <fullName evidence="1">Uncharacterized protein</fullName>
    </submittedName>
</protein>
<sequence>MASLAEWLAQKEDVPVPEWVEKIGSAIPAVYLTSNDTFKMIAFRDAPIVFRKRHIFIDPRSFEK</sequence>
<accession>A0A7C1VKW2</accession>
<organism evidence="1">
    <name type="scientific">Desulfofervidus auxilii</name>
    <dbReference type="NCBI Taxonomy" id="1621989"/>
    <lineage>
        <taxon>Bacteria</taxon>
        <taxon>Pseudomonadati</taxon>
        <taxon>Thermodesulfobacteriota</taxon>
        <taxon>Candidatus Desulfofervidia</taxon>
        <taxon>Candidatus Desulfofervidales</taxon>
        <taxon>Candidatus Desulfofervidaceae</taxon>
        <taxon>Candidatus Desulfofervidus</taxon>
    </lineage>
</organism>
<gene>
    <name evidence="1" type="ORF">ENI35_02375</name>
</gene>
<dbReference type="OrthoDB" id="5108126at2"/>
<comment type="caution">
    <text evidence="1">The sequence shown here is derived from an EMBL/GenBank/DDBJ whole genome shotgun (WGS) entry which is preliminary data.</text>
</comment>